<dbReference type="Proteomes" id="UP001515780">
    <property type="component" value="Unassembled WGS sequence"/>
</dbReference>
<gene>
    <name evidence="1" type="ORF">F3J37_01130</name>
</gene>
<protein>
    <submittedName>
        <fullName evidence="1">Uncharacterized protein</fullName>
    </submittedName>
</protein>
<accession>A0ABX0RNH4</accession>
<name>A0ABX0RNH4_9GAMM</name>
<dbReference type="EMBL" id="VWXC01000001">
    <property type="protein sequence ID" value="NIG17279.1"/>
    <property type="molecule type" value="Genomic_DNA"/>
</dbReference>
<organism evidence="1 2">
    <name type="scientific">Candidatus Pantoea communis</name>
    <dbReference type="NCBI Taxonomy" id="2608354"/>
    <lineage>
        <taxon>Bacteria</taxon>
        <taxon>Pseudomonadati</taxon>
        <taxon>Pseudomonadota</taxon>
        <taxon>Gammaproteobacteria</taxon>
        <taxon>Enterobacterales</taxon>
        <taxon>Erwiniaceae</taxon>
        <taxon>Pantoea</taxon>
    </lineage>
</organism>
<evidence type="ECO:0000313" key="1">
    <source>
        <dbReference type="EMBL" id="NIG17279.1"/>
    </source>
</evidence>
<keyword evidence="2" id="KW-1185">Reference proteome</keyword>
<reference evidence="1 2" key="1">
    <citation type="journal article" date="2019" name="bioRxiv">
        <title>Bacteria contribute to plant secondary compound degradation in a generalist herbivore system.</title>
        <authorList>
            <person name="Francoeur C.B."/>
            <person name="Khadempour L."/>
            <person name="Moreira-Soto R.D."/>
            <person name="Gotting K."/>
            <person name="Book A.J."/>
            <person name="Pinto-Tomas A.A."/>
            <person name="Keefover-Ring K."/>
            <person name="Currie C.R."/>
        </authorList>
    </citation>
    <scope>NUCLEOTIDE SEQUENCE [LARGE SCALE GENOMIC DNA]</scope>
    <source>
        <strain evidence="1">Al-1710</strain>
    </source>
</reference>
<comment type="caution">
    <text evidence="1">The sequence shown here is derived from an EMBL/GenBank/DDBJ whole genome shotgun (WGS) entry which is preliminary data.</text>
</comment>
<proteinExistence type="predicted"/>
<dbReference type="RefSeq" id="WP_166718883.1">
    <property type="nucleotide sequence ID" value="NZ_VWXC01000001.1"/>
</dbReference>
<sequence length="216" mass="24612">MKHVRLIGSVVACALVVGVQIYYKTHDYHESVTTTSQVTTLTERVSALPASLPMKRVEKSVQQTISWNYHFETDKLRHETKEYGSNASLNQHKFAFPYNRGAWLNIQTVSYPIKSLKTKDHAPVKNVFLTTTDGQFDCGYDGCSAVVSFDGGKVETFHLEMVNGNPNNVMLITDGKRFMKELKQHKMAIIEVDYYMNGSQQFTFHLNDEKDVSYRA</sequence>
<evidence type="ECO:0000313" key="2">
    <source>
        <dbReference type="Proteomes" id="UP001515780"/>
    </source>
</evidence>